<dbReference type="Proteomes" id="UP000310506">
    <property type="component" value="Unassembled WGS sequence"/>
</dbReference>
<dbReference type="SUPFAM" id="SSF56317">
    <property type="entry name" value="Carbon-nitrogen hydrolase"/>
    <property type="match status" value="1"/>
</dbReference>
<sequence>MAFKIALVQDTPIVANNDTDLSLVFDSLEMAREQNANVIFFPNQSLTSDSTIESDEFITSIQAMAVFYNIDVVFNYQKQQEKLTLSIKKDGEITITNEKVPA</sequence>
<comment type="caution">
    <text evidence="1">The sequence shown here is derived from an EMBL/GenBank/DDBJ whole genome shotgun (WGS) entry which is preliminary data.</text>
</comment>
<evidence type="ECO:0000313" key="1">
    <source>
        <dbReference type="EMBL" id="THB61100.1"/>
    </source>
</evidence>
<name>A0A4S3B5F4_9ENTE</name>
<keyword evidence="2" id="KW-1185">Reference proteome</keyword>
<dbReference type="InterPro" id="IPR036526">
    <property type="entry name" value="C-N_Hydrolase_sf"/>
</dbReference>
<organism evidence="1 2">
    <name type="scientific">Vagococcus silagei</name>
    <dbReference type="NCBI Taxonomy" id="2508885"/>
    <lineage>
        <taxon>Bacteria</taxon>
        <taxon>Bacillati</taxon>
        <taxon>Bacillota</taxon>
        <taxon>Bacilli</taxon>
        <taxon>Lactobacillales</taxon>
        <taxon>Enterococcaceae</taxon>
        <taxon>Vagococcus</taxon>
    </lineage>
</organism>
<accession>A0A4S3B5F4</accession>
<dbReference type="RefSeq" id="WP_136136981.1">
    <property type="nucleotide sequence ID" value="NZ_SDGV01000016.1"/>
</dbReference>
<gene>
    <name evidence="1" type="ORF">ESZ54_07130</name>
</gene>
<reference evidence="1 2" key="1">
    <citation type="submission" date="2019-01" db="EMBL/GenBank/DDBJ databases">
        <title>Vagococcus silagei sp. nov. isolated from brewer's grain.</title>
        <authorList>
            <person name="Guu J.-R."/>
        </authorList>
    </citation>
    <scope>NUCLEOTIDE SEQUENCE [LARGE SCALE GENOMIC DNA]</scope>
    <source>
        <strain evidence="1 2">2B-2</strain>
    </source>
</reference>
<proteinExistence type="predicted"/>
<evidence type="ECO:0000313" key="2">
    <source>
        <dbReference type="Proteomes" id="UP000310506"/>
    </source>
</evidence>
<protein>
    <recommendedName>
        <fullName evidence="3">CN hydrolase domain-containing protein</fullName>
    </recommendedName>
</protein>
<dbReference type="Gene3D" id="3.60.110.10">
    <property type="entry name" value="Carbon-nitrogen hydrolase"/>
    <property type="match status" value="1"/>
</dbReference>
<dbReference type="EMBL" id="SDGV01000016">
    <property type="protein sequence ID" value="THB61100.1"/>
    <property type="molecule type" value="Genomic_DNA"/>
</dbReference>
<dbReference type="AlphaFoldDB" id="A0A4S3B5F4"/>
<evidence type="ECO:0008006" key="3">
    <source>
        <dbReference type="Google" id="ProtNLM"/>
    </source>
</evidence>